<evidence type="ECO:0000313" key="1">
    <source>
        <dbReference type="EMBL" id="KAG2196052.1"/>
    </source>
</evidence>
<name>A0A8H7QNU5_9FUNG</name>
<dbReference type="OrthoDB" id="2263377at2759"/>
<dbReference type="AlphaFoldDB" id="A0A8H7QNU5"/>
<dbReference type="Proteomes" id="UP000603453">
    <property type="component" value="Unassembled WGS sequence"/>
</dbReference>
<accession>A0A8H7QNU5</accession>
<proteinExistence type="predicted"/>
<keyword evidence="2" id="KW-1185">Reference proteome</keyword>
<dbReference type="EMBL" id="JAEPRD010000154">
    <property type="protein sequence ID" value="KAG2196052.1"/>
    <property type="molecule type" value="Genomic_DNA"/>
</dbReference>
<evidence type="ECO:0000313" key="2">
    <source>
        <dbReference type="Proteomes" id="UP000603453"/>
    </source>
</evidence>
<sequence>MLISPTRGLNCYNWCMDIEVSPPADYITSITLCADLFKEACDNKNFLDIHTAQILTQILPVLVNGPPEDSTEDSYVHYYLSPLLSSVFSTDPLLKMKWANGKLMNDQSQYKPDFLAYNISGSRRCVIVIAEFEPTEKNSYVESDLVKLAKQMKVTLNEMIMNGVSKPEVCGVYCEGENVHTYIMDLPSPKLYRLINASRIKLFRRLDQISLLPNIITHLLCLKNVALKTATKVETALLYSYNNLKRPAPNPPEEWLSSVKAVLSRLPKKQKK</sequence>
<comment type="caution">
    <text evidence="1">The sequence shown here is derived from an EMBL/GenBank/DDBJ whole genome shotgun (WGS) entry which is preliminary data.</text>
</comment>
<reference evidence="1" key="1">
    <citation type="submission" date="2020-12" db="EMBL/GenBank/DDBJ databases">
        <title>Metabolic potential, ecology and presence of endohyphal bacteria is reflected in genomic diversity of Mucoromycotina.</title>
        <authorList>
            <person name="Muszewska A."/>
            <person name="Okrasinska A."/>
            <person name="Steczkiewicz K."/>
            <person name="Drgas O."/>
            <person name="Orlowska M."/>
            <person name="Perlinska-Lenart U."/>
            <person name="Aleksandrzak-Piekarczyk T."/>
            <person name="Szatraj K."/>
            <person name="Zielenkiewicz U."/>
            <person name="Pilsyk S."/>
            <person name="Malc E."/>
            <person name="Mieczkowski P."/>
            <person name="Kruszewska J.S."/>
            <person name="Biernat P."/>
            <person name="Pawlowska J."/>
        </authorList>
    </citation>
    <scope>NUCLEOTIDE SEQUENCE</scope>
    <source>
        <strain evidence="1">WA0000017839</strain>
    </source>
</reference>
<gene>
    <name evidence="1" type="ORF">INT47_008146</name>
</gene>
<organism evidence="1 2">
    <name type="scientific">Mucor saturninus</name>
    <dbReference type="NCBI Taxonomy" id="64648"/>
    <lineage>
        <taxon>Eukaryota</taxon>
        <taxon>Fungi</taxon>
        <taxon>Fungi incertae sedis</taxon>
        <taxon>Mucoromycota</taxon>
        <taxon>Mucoromycotina</taxon>
        <taxon>Mucoromycetes</taxon>
        <taxon>Mucorales</taxon>
        <taxon>Mucorineae</taxon>
        <taxon>Mucoraceae</taxon>
        <taxon>Mucor</taxon>
    </lineage>
</organism>
<protein>
    <submittedName>
        <fullName evidence="1">Uncharacterized protein</fullName>
    </submittedName>
</protein>